<evidence type="ECO:0000313" key="10">
    <source>
        <dbReference type="Proteomes" id="UP000664521"/>
    </source>
</evidence>
<protein>
    <recommendedName>
        <fullName evidence="8">DUF202 domain-containing protein</fullName>
    </recommendedName>
</protein>
<feature type="transmembrane region" description="Helical" evidence="7">
    <location>
        <begin position="245"/>
        <end position="264"/>
    </location>
</feature>
<evidence type="ECO:0000256" key="7">
    <source>
        <dbReference type="SAM" id="Phobius"/>
    </source>
</evidence>
<organism evidence="9 10">
    <name type="scientific">Heterodermia speciosa</name>
    <dbReference type="NCBI Taxonomy" id="116794"/>
    <lineage>
        <taxon>Eukaryota</taxon>
        <taxon>Fungi</taxon>
        <taxon>Dikarya</taxon>
        <taxon>Ascomycota</taxon>
        <taxon>Pezizomycotina</taxon>
        <taxon>Lecanoromycetes</taxon>
        <taxon>OSLEUM clade</taxon>
        <taxon>Lecanoromycetidae</taxon>
        <taxon>Caliciales</taxon>
        <taxon>Physciaceae</taxon>
        <taxon>Heterodermia</taxon>
    </lineage>
</organism>
<name>A0A8H3I167_9LECA</name>
<keyword evidence="2" id="KW-1003">Cell membrane</keyword>
<keyword evidence="3 7" id="KW-0812">Transmembrane</keyword>
<dbReference type="GO" id="GO:0005886">
    <property type="term" value="C:plasma membrane"/>
    <property type="evidence" value="ECO:0007669"/>
    <property type="project" value="UniProtKB-SubCell"/>
</dbReference>
<feature type="transmembrane region" description="Helical" evidence="7">
    <location>
        <begin position="325"/>
        <end position="347"/>
    </location>
</feature>
<dbReference type="InterPro" id="IPR052053">
    <property type="entry name" value="IM_YidH-like"/>
</dbReference>
<proteinExistence type="predicted"/>
<gene>
    <name evidence="9" type="ORF">HETSPECPRED_000177</name>
</gene>
<dbReference type="OrthoDB" id="199599at2759"/>
<evidence type="ECO:0000256" key="1">
    <source>
        <dbReference type="ARBA" id="ARBA00004651"/>
    </source>
</evidence>
<evidence type="ECO:0000259" key="8">
    <source>
        <dbReference type="Pfam" id="PF02656"/>
    </source>
</evidence>
<keyword evidence="4 7" id="KW-1133">Transmembrane helix</keyword>
<feature type="compositionally biased region" description="Polar residues" evidence="6">
    <location>
        <begin position="152"/>
        <end position="170"/>
    </location>
</feature>
<evidence type="ECO:0000256" key="3">
    <source>
        <dbReference type="ARBA" id="ARBA00022692"/>
    </source>
</evidence>
<evidence type="ECO:0000256" key="4">
    <source>
        <dbReference type="ARBA" id="ARBA00022989"/>
    </source>
</evidence>
<dbReference type="Pfam" id="PF02656">
    <property type="entry name" value="DUF202"/>
    <property type="match status" value="1"/>
</dbReference>
<feature type="transmembrane region" description="Helical" evidence="7">
    <location>
        <begin position="284"/>
        <end position="304"/>
    </location>
</feature>
<comment type="caution">
    <text evidence="9">The sequence shown here is derived from an EMBL/GenBank/DDBJ whole genome shotgun (WGS) entry which is preliminary data.</text>
</comment>
<dbReference type="InterPro" id="IPR003807">
    <property type="entry name" value="DUF202"/>
</dbReference>
<sequence length="355" mass="38385">MRFGITAHGLLPIASSLQQRPPLEQRAMTAPPASLPTRGALNSRGASLDSESIIAGEPDSYSQFGSSADRFQEPKDSETGEEQTQSRGERVSRTRSVQFSTPAARMATSTGKARSGEAEERNGRNAAAESSGDEITPMVSRERGGAKGYDATATSNLKPGTDAGVSSQDGTAGKRNKKRPRPIKGKRSNGGAVDTDEEEDEEEEGGWWARTIEKFGGVELDNKGSVARDHLALERTFLAWLRTSLAFASIGIAITQLFRLNTAISKREGLKPTDPPNTYHLRQLGKPLGATFLGIAILVLAVGGRRYFESQYWIIRGKFPASRGSIFLITFVALALIITSLVVVMTVDPTVFERR</sequence>
<dbReference type="PANTHER" id="PTHR34187">
    <property type="entry name" value="FGR18P"/>
    <property type="match status" value="1"/>
</dbReference>
<dbReference type="AlphaFoldDB" id="A0A8H3I167"/>
<reference evidence="9" key="1">
    <citation type="submission" date="2021-03" db="EMBL/GenBank/DDBJ databases">
        <authorList>
            <person name="Tagirdzhanova G."/>
        </authorList>
    </citation>
    <scope>NUCLEOTIDE SEQUENCE</scope>
</reference>
<feature type="compositionally biased region" description="Basic residues" evidence="6">
    <location>
        <begin position="174"/>
        <end position="187"/>
    </location>
</feature>
<evidence type="ECO:0000256" key="5">
    <source>
        <dbReference type="ARBA" id="ARBA00023136"/>
    </source>
</evidence>
<feature type="compositionally biased region" description="Polar residues" evidence="6">
    <location>
        <begin position="94"/>
        <end position="112"/>
    </location>
</feature>
<evidence type="ECO:0000313" key="9">
    <source>
        <dbReference type="EMBL" id="CAF9903250.1"/>
    </source>
</evidence>
<keyword evidence="5 7" id="KW-0472">Membrane</keyword>
<dbReference type="EMBL" id="CAJPDS010000001">
    <property type="protein sequence ID" value="CAF9903250.1"/>
    <property type="molecule type" value="Genomic_DNA"/>
</dbReference>
<feature type="compositionally biased region" description="Acidic residues" evidence="6">
    <location>
        <begin position="194"/>
        <end position="205"/>
    </location>
</feature>
<dbReference type="Proteomes" id="UP000664521">
    <property type="component" value="Unassembled WGS sequence"/>
</dbReference>
<dbReference type="PANTHER" id="PTHR34187:SF2">
    <property type="entry name" value="DUF202 DOMAIN-CONTAINING PROTEIN"/>
    <property type="match status" value="1"/>
</dbReference>
<accession>A0A8H3I167</accession>
<evidence type="ECO:0000256" key="2">
    <source>
        <dbReference type="ARBA" id="ARBA00022475"/>
    </source>
</evidence>
<keyword evidence="10" id="KW-1185">Reference proteome</keyword>
<evidence type="ECO:0000256" key="6">
    <source>
        <dbReference type="SAM" id="MobiDB-lite"/>
    </source>
</evidence>
<feature type="compositionally biased region" description="Basic and acidic residues" evidence="6">
    <location>
        <begin position="114"/>
        <end position="123"/>
    </location>
</feature>
<feature type="region of interest" description="Disordered" evidence="6">
    <location>
        <begin position="14"/>
        <end position="205"/>
    </location>
</feature>
<feature type="domain" description="DUF202" evidence="8">
    <location>
        <begin position="228"/>
        <end position="311"/>
    </location>
</feature>
<comment type="subcellular location">
    <subcellularLocation>
        <location evidence="1">Cell membrane</location>
        <topology evidence="1">Multi-pass membrane protein</topology>
    </subcellularLocation>
</comment>